<sequence>MKGVSLTTGVSVTPLRLCASEAEASNAFKVVDGKVYTVLENEQKNKGPSQQDLQETVVLLDGDEPHYMSFLSCTVQNGLSYTTQLTENDPLLSIHYEKEVDFGYEPDDGSGDDPVYMEFLASTVQKGTSYITKHEENGSLLHLHYENVDECGYEADDGNSDDPYYFMFLASTVQKGTSYMTRHEENGSLLVIDYEGEDSLGVSIDENCLVFRQNLSSKIFDVDTSSHGNQLVEYYRKDQDEDYLVCLQTSNYGFKASFPGSHMDGCSDSEDVEVIQNKYSIAGERYPDCFVPSKEYLSLDETNKFCGQSMQSPFRKKIITILKRPYDQSEYEKLLKGVKVRLPVERNMELRNGRDVAYSANRKGKSLLDHHKDLKDKLKEAQANKRKRLNILRGFFFWLQHLTQAGVFKPWTDTACLDILPASR</sequence>
<organism evidence="1 2">
    <name type="scientific">Cuscuta europaea</name>
    <name type="common">European dodder</name>
    <dbReference type="NCBI Taxonomy" id="41803"/>
    <lineage>
        <taxon>Eukaryota</taxon>
        <taxon>Viridiplantae</taxon>
        <taxon>Streptophyta</taxon>
        <taxon>Embryophyta</taxon>
        <taxon>Tracheophyta</taxon>
        <taxon>Spermatophyta</taxon>
        <taxon>Magnoliopsida</taxon>
        <taxon>eudicotyledons</taxon>
        <taxon>Gunneridae</taxon>
        <taxon>Pentapetalae</taxon>
        <taxon>asterids</taxon>
        <taxon>lamiids</taxon>
        <taxon>Solanales</taxon>
        <taxon>Convolvulaceae</taxon>
        <taxon>Cuscuteae</taxon>
        <taxon>Cuscuta</taxon>
        <taxon>Cuscuta subgen. Cuscuta</taxon>
    </lineage>
</organism>
<protein>
    <submittedName>
        <fullName evidence="1">Uncharacterized protein</fullName>
    </submittedName>
</protein>
<dbReference type="OrthoDB" id="298344at2759"/>
<name>A0A9P0ZQY5_CUSEU</name>
<dbReference type="EMBL" id="CAMAPE010000052">
    <property type="protein sequence ID" value="CAH9108977.1"/>
    <property type="molecule type" value="Genomic_DNA"/>
</dbReference>
<dbReference type="PANTHER" id="PTHR34194">
    <property type="entry name" value="F14J8.16 PROTEIN"/>
    <property type="match status" value="1"/>
</dbReference>
<gene>
    <name evidence="1" type="ORF">CEURO_LOCUS18319</name>
</gene>
<dbReference type="Proteomes" id="UP001152484">
    <property type="component" value="Unassembled WGS sequence"/>
</dbReference>
<keyword evidence="2" id="KW-1185">Reference proteome</keyword>
<dbReference type="AlphaFoldDB" id="A0A9P0ZQY5"/>
<reference evidence="1" key="1">
    <citation type="submission" date="2022-07" db="EMBL/GenBank/DDBJ databases">
        <authorList>
            <person name="Macas J."/>
            <person name="Novak P."/>
            <person name="Neumann P."/>
        </authorList>
    </citation>
    <scope>NUCLEOTIDE SEQUENCE</scope>
</reference>
<accession>A0A9P0ZQY5</accession>
<comment type="caution">
    <text evidence="1">The sequence shown here is derived from an EMBL/GenBank/DDBJ whole genome shotgun (WGS) entry which is preliminary data.</text>
</comment>
<dbReference type="PANTHER" id="PTHR34194:SF2">
    <property type="entry name" value="F14J8.16 PROTEIN"/>
    <property type="match status" value="1"/>
</dbReference>
<proteinExistence type="predicted"/>
<evidence type="ECO:0000313" key="1">
    <source>
        <dbReference type="EMBL" id="CAH9108977.1"/>
    </source>
</evidence>
<evidence type="ECO:0000313" key="2">
    <source>
        <dbReference type="Proteomes" id="UP001152484"/>
    </source>
</evidence>